<dbReference type="AlphaFoldDB" id="A0A5A7Q0K9"/>
<accession>A0A5A7Q0K9</accession>
<reference evidence="3" key="1">
    <citation type="journal article" date="2019" name="Curr. Biol.">
        <title>Genome Sequence of Striga asiatica Provides Insight into the Evolution of Plant Parasitism.</title>
        <authorList>
            <person name="Yoshida S."/>
            <person name="Kim S."/>
            <person name="Wafula E.K."/>
            <person name="Tanskanen J."/>
            <person name="Kim Y.M."/>
            <person name="Honaas L."/>
            <person name="Yang Z."/>
            <person name="Spallek T."/>
            <person name="Conn C.E."/>
            <person name="Ichihashi Y."/>
            <person name="Cheong K."/>
            <person name="Cui S."/>
            <person name="Der J.P."/>
            <person name="Gundlach H."/>
            <person name="Jiao Y."/>
            <person name="Hori C."/>
            <person name="Ishida J.K."/>
            <person name="Kasahara H."/>
            <person name="Kiba T."/>
            <person name="Kim M.S."/>
            <person name="Koo N."/>
            <person name="Laohavisit A."/>
            <person name="Lee Y.H."/>
            <person name="Lumba S."/>
            <person name="McCourt P."/>
            <person name="Mortimer J.C."/>
            <person name="Mutuku J.M."/>
            <person name="Nomura T."/>
            <person name="Sasaki-Sekimoto Y."/>
            <person name="Seto Y."/>
            <person name="Wang Y."/>
            <person name="Wakatake T."/>
            <person name="Sakakibara H."/>
            <person name="Demura T."/>
            <person name="Yamaguchi S."/>
            <person name="Yoneyama K."/>
            <person name="Manabe R.I."/>
            <person name="Nelson D.C."/>
            <person name="Schulman A.H."/>
            <person name="Timko M.P."/>
            <person name="dePamphilis C.W."/>
            <person name="Choi D."/>
            <person name="Shirasu K."/>
        </authorList>
    </citation>
    <scope>NUCLEOTIDE SEQUENCE [LARGE SCALE GENOMIC DNA]</scope>
    <source>
        <strain evidence="3">cv. UVA1</strain>
    </source>
</reference>
<evidence type="ECO:0000256" key="1">
    <source>
        <dbReference type="SAM" id="MobiDB-lite"/>
    </source>
</evidence>
<feature type="region of interest" description="Disordered" evidence="1">
    <location>
        <begin position="1"/>
        <end position="47"/>
    </location>
</feature>
<dbReference type="Proteomes" id="UP000325081">
    <property type="component" value="Unassembled WGS sequence"/>
</dbReference>
<comment type="caution">
    <text evidence="2">The sequence shown here is derived from an EMBL/GenBank/DDBJ whole genome shotgun (WGS) entry which is preliminary data.</text>
</comment>
<dbReference type="EMBL" id="BKCP01005516">
    <property type="protein sequence ID" value="GER38554.1"/>
    <property type="molecule type" value="Genomic_DNA"/>
</dbReference>
<gene>
    <name evidence="2" type="ORF">STAS_15073</name>
</gene>
<evidence type="ECO:0000313" key="2">
    <source>
        <dbReference type="EMBL" id="GER38554.1"/>
    </source>
</evidence>
<sequence length="102" mass="11681">MPSPHYPIFPTNQREARKRARLEPNSSSSSRQKRPQPRLGSHSDQEPPLLYCTHEVRHAALIDHFAEQLVGCRQVSRLPEAVYYHAVSESVGRKPDFLHSVI</sequence>
<name>A0A5A7Q0K9_STRAF</name>
<evidence type="ECO:0000313" key="3">
    <source>
        <dbReference type="Proteomes" id="UP000325081"/>
    </source>
</evidence>
<protein>
    <submittedName>
        <fullName evidence="2">Catalase</fullName>
    </submittedName>
</protein>
<organism evidence="2 3">
    <name type="scientific">Striga asiatica</name>
    <name type="common">Asiatic witchweed</name>
    <name type="synonym">Buchnera asiatica</name>
    <dbReference type="NCBI Taxonomy" id="4170"/>
    <lineage>
        <taxon>Eukaryota</taxon>
        <taxon>Viridiplantae</taxon>
        <taxon>Streptophyta</taxon>
        <taxon>Embryophyta</taxon>
        <taxon>Tracheophyta</taxon>
        <taxon>Spermatophyta</taxon>
        <taxon>Magnoliopsida</taxon>
        <taxon>eudicotyledons</taxon>
        <taxon>Gunneridae</taxon>
        <taxon>Pentapetalae</taxon>
        <taxon>asterids</taxon>
        <taxon>lamiids</taxon>
        <taxon>Lamiales</taxon>
        <taxon>Orobanchaceae</taxon>
        <taxon>Buchnereae</taxon>
        <taxon>Striga</taxon>
    </lineage>
</organism>
<keyword evidence="3" id="KW-1185">Reference proteome</keyword>
<proteinExistence type="predicted"/>